<keyword evidence="1" id="KW-0732">Signal</keyword>
<sequence>MGTGVQNKRSGRVSMATMMLFIGVAVVLILVQPTAAEPRERSLLAIMEDTDHELEDGQEFEEIEGETEWAGGEVRVGRSLLWIWGGRARCPCVRYCSRTRCSGWWFRRRCHVTSRYCCQRKCSFGVY</sequence>
<evidence type="ECO:0000313" key="3">
    <source>
        <dbReference type="Proteomes" id="UP000838412"/>
    </source>
</evidence>
<dbReference type="AlphaFoldDB" id="A0A8K0EBB4"/>
<dbReference type="EMBL" id="OV696698">
    <property type="protein sequence ID" value="CAH1242642.1"/>
    <property type="molecule type" value="Genomic_DNA"/>
</dbReference>
<evidence type="ECO:0000256" key="1">
    <source>
        <dbReference type="SAM" id="SignalP"/>
    </source>
</evidence>
<dbReference type="Proteomes" id="UP000838412">
    <property type="component" value="Chromosome 13"/>
</dbReference>
<name>A0A8K0EBB4_BRALA</name>
<proteinExistence type="predicted"/>
<dbReference type="OrthoDB" id="10526912at2759"/>
<reference evidence="2" key="1">
    <citation type="submission" date="2022-01" db="EMBL/GenBank/DDBJ databases">
        <authorList>
            <person name="Braso-Vives M."/>
        </authorList>
    </citation>
    <scope>NUCLEOTIDE SEQUENCE</scope>
</reference>
<protein>
    <submittedName>
        <fullName evidence="2">Hypp6922 protein</fullName>
    </submittedName>
</protein>
<keyword evidence="3" id="KW-1185">Reference proteome</keyword>
<feature type="signal peptide" evidence="1">
    <location>
        <begin position="1"/>
        <end position="36"/>
    </location>
</feature>
<gene>
    <name evidence="2" type="primary">Hypp6922</name>
    <name evidence="2" type="ORF">BLAG_LOCUS5919</name>
</gene>
<evidence type="ECO:0000313" key="2">
    <source>
        <dbReference type="EMBL" id="CAH1242642.1"/>
    </source>
</evidence>
<feature type="chain" id="PRO_5035480958" evidence="1">
    <location>
        <begin position="37"/>
        <end position="127"/>
    </location>
</feature>
<organism evidence="2 3">
    <name type="scientific">Branchiostoma lanceolatum</name>
    <name type="common">Common lancelet</name>
    <name type="synonym">Amphioxus lanceolatum</name>
    <dbReference type="NCBI Taxonomy" id="7740"/>
    <lineage>
        <taxon>Eukaryota</taxon>
        <taxon>Metazoa</taxon>
        <taxon>Chordata</taxon>
        <taxon>Cephalochordata</taxon>
        <taxon>Leptocardii</taxon>
        <taxon>Amphioxiformes</taxon>
        <taxon>Branchiostomatidae</taxon>
        <taxon>Branchiostoma</taxon>
    </lineage>
</organism>
<accession>A0A8K0EBB4</accession>